<keyword evidence="3" id="KW-1185">Reference proteome</keyword>
<dbReference type="InterPro" id="IPR002591">
    <property type="entry name" value="Phosphodiest/P_Trfase"/>
</dbReference>
<dbReference type="OrthoDB" id="279982at2"/>
<dbReference type="Pfam" id="PF01663">
    <property type="entry name" value="Phosphodiest"/>
    <property type="match status" value="1"/>
</dbReference>
<accession>L8K119</accession>
<dbReference type="PANTHER" id="PTHR10151">
    <property type="entry name" value="ECTONUCLEOTIDE PYROPHOSPHATASE/PHOSPHODIESTERASE"/>
    <property type="match status" value="1"/>
</dbReference>
<dbReference type="STRING" id="1237149.C900_05201"/>
<protein>
    <submittedName>
        <fullName evidence="2">Hemopexin repeat-containing protein</fullName>
    </submittedName>
</protein>
<reference evidence="2 3" key="1">
    <citation type="submission" date="2012-12" db="EMBL/GenBank/DDBJ databases">
        <title>Genome assembly of Fulvivirga imtechensis AK7.</title>
        <authorList>
            <person name="Nupur N."/>
            <person name="Khatri I."/>
            <person name="Kumar R."/>
            <person name="Subramanian S."/>
            <person name="Pinnaka A."/>
        </authorList>
    </citation>
    <scope>NUCLEOTIDE SEQUENCE [LARGE SCALE GENOMIC DNA]</scope>
    <source>
        <strain evidence="2 3">AK7</strain>
    </source>
</reference>
<dbReference type="EMBL" id="AMZN01000008">
    <property type="protein sequence ID" value="ELR73152.1"/>
    <property type="molecule type" value="Genomic_DNA"/>
</dbReference>
<dbReference type="PATRIC" id="fig|1237149.3.peg.718"/>
<name>L8K119_9BACT</name>
<dbReference type="Proteomes" id="UP000011135">
    <property type="component" value="Unassembled WGS sequence"/>
</dbReference>
<dbReference type="AlphaFoldDB" id="L8K119"/>
<dbReference type="InterPro" id="IPR017850">
    <property type="entry name" value="Alkaline_phosphatase_core_sf"/>
</dbReference>
<proteinExistence type="predicted"/>
<dbReference type="eggNOG" id="COG1524">
    <property type="taxonomic scope" value="Bacteria"/>
</dbReference>
<gene>
    <name evidence="2" type="ORF">C900_05201</name>
</gene>
<feature type="chain" id="PRO_5003993726" evidence="1">
    <location>
        <begin position="22"/>
        <end position="410"/>
    </location>
</feature>
<keyword evidence="1" id="KW-0732">Signal</keyword>
<dbReference type="SUPFAM" id="SSF53649">
    <property type="entry name" value="Alkaline phosphatase-like"/>
    <property type="match status" value="1"/>
</dbReference>
<comment type="caution">
    <text evidence="2">The sequence shown here is derived from an EMBL/GenBank/DDBJ whole genome shotgun (WGS) entry which is preliminary data.</text>
</comment>
<evidence type="ECO:0000256" key="1">
    <source>
        <dbReference type="SAM" id="SignalP"/>
    </source>
</evidence>
<dbReference type="PANTHER" id="PTHR10151:SF120">
    <property type="entry name" value="BIS(5'-ADENOSYL)-TRIPHOSPHATASE"/>
    <property type="match status" value="1"/>
</dbReference>
<dbReference type="Gene3D" id="3.40.720.10">
    <property type="entry name" value="Alkaline Phosphatase, subunit A"/>
    <property type="match status" value="1"/>
</dbReference>
<dbReference type="RefSeq" id="WP_009578171.1">
    <property type="nucleotide sequence ID" value="NZ_AMZN01000008.1"/>
</dbReference>
<evidence type="ECO:0000313" key="2">
    <source>
        <dbReference type="EMBL" id="ELR73152.1"/>
    </source>
</evidence>
<organism evidence="2 3">
    <name type="scientific">Fulvivirga imtechensis AK7</name>
    <dbReference type="NCBI Taxonomy" id="1237149"/>
    <lineage>
        <taxon>Bacteria</taxon>
        <taxon>Pseudomonadati</taxon>
        <taxon>Bacteroidota</taxon>
        <taxon>Cytophagia</taxon>
        <taxon>Cytophagales</taxon>
        <taxon>Fulvivirgaceae</taxon>
        <taxon>Fulvivirga</taxon>
    </lineage>
</organism>
<dbReference type="GO" id="GO:0016787">
    <property type="term" value="F:hydrolase activity"/>
    <property type="evidence" value="ECO:0007669"/>
    <property type="project" value="UniProtKB-ARBA"/>
</dbReference>
<sequence length="410" mass="46649">MKKDKLLTIIALLICSWSLQAQKKAVFIILDGIPADVVESVQTPTLDEIAKEGGYARAYTGGIAGGYSETPTISAVGYNSLLTSTWANKHNVWGNDIKAPNYHYWSIYRVAKSQSPALKTAIFSTWLDNRTKLVGEGRSEAGDIKLDYAFDGFEHDQKQFPHTDDRKFIFDIDEHVSKEAGRYIMENSPDLSWVYLEYTDDIGHKYGDSHIMYEAVKKADIQVKRVWDAIKYRKEHFKEDWMIVITTDHGRDAETGKGHGGQSERERTIWIVTNNDDLNDSFYQMPGMVDIMPSILSHMEIQIPEHTAREIDGTSFVGDIKAKALQADVTNGTLTLKWKPYAEKGTAHFFISTTNRFKEGGEDQYFELGESEIRNGISQFKLPDVESTFLKVLMRTDAQFLNTWITIDQR</sequence>
<evidence type="ECO:0000313" key="3">
    <source>
        <dbReference type="Proteomes" id="UP000011135"/>
    </source>
</evidence>
<feature type="signal peptide" evidence="1">
    <location>
        <begin position="1"/>
        <end position="21"/>
    </location>
</feature>